<evidence type="ECO:0000313" key="3">
    <source>
        <dbReference type="Proteomes" id="UP000201728"/>
    </source>
</evidence>
<reference evidence="3" key="1">
    <citation type="submission" date="2016-07" db="EMBL/GenBank/DDBJ databases">
        <authorList>
            <person name="Florea S."/>
            <person name="Webb J.S."/>
            <person name="Jaromczyk J."/>
            <person name="Schardl C.L."/>
        </authorList>
    </citation>
    <scope>NUCLEOTIDE SEQUENCE [LARGE SCALE GENOMIC DNA]</scope>
    <source>
        <strain evidence="3">CDC-D5610</strain>
    </source>
</reference>
<feature type="transmembrane region" description="Helical" evidence="1">
    <location>
        <begin position="51"/>
        <end position="78"/>
    </location>
</feature>
<name>A0A222P255_9GAMM</name>
<organism evidence="2 3">
    <name type="scientific">Legionella clemsonensis</name>
    <dbReference type="NCBI Taxonomy" id="1867846"/>
    <lineage>
        <taxon>Bacteria</taxon>
        <taxon>Pseudomonadati</taxon>
        <taxon>Pseudomonadota</taxon>
        <taxon>Gammaproteobacteria</taxon>
        <taxon>Legionellales</taxon>
        <taxon>Legionellaceae</taxon>
        <taxon>Legionella</taxon>
    </lineage>
</organism>
<proteinExistence type="predicted"/>
<evidence type="ECO:0000313" key="2">
    <source>
        <dbReference type="EMBL" id="ASQ45919.1"/>
    </source>
</evidence>
<gene>
    <name evidence="2" type="ORF">clem_06820</name>
</gene>
<dbReference type="InterPro" id="IPR007462">
    <property type="entry name" value="COV1-like"/>
</dbReference>
<dbReference type="Pfam" id="PF04367">
    <property type="entry name" value="DUF502"/>
    <property type="match status" value="1"/>
</dbReference>
<evidence type="ECO:0000256" key="1">
    <source>
        <dbReference type="SAM" id="Phobius"/>
    </source>
</evidence>
<dbReference type="OrthoDB" id="9780267at2"/>
<dbReference type="KEGG" id="lcd:clem_06820"/>
<keyword evidence="1" id="KW-0812">Transmembrane</keyword>
<dbReference type="EMBL" id="CP016397">
    <property type="protein sequence ID" value="ASQ45919.1"/>
    <property type="molecule type" value="Genomic_DNA"/>
</dbReference>
<keyword evidence="3" id="KW-1185">Reference proteome</keyword>
<dbReference type="Proteomes" id="UP000201728">
    <property type="component" value="Chromosome"/>
</dbReference>
<dbReference type="PANTHER" id="PTHR31876:SF26">
    <property type="entry name" value="PROTEIN LIKE COV 2"/>
    <property type="match status" value="1"/>
</dbReference>
<evidence type="ECO:0008006" key="4">
    <source>
        <dbReference type="Google" id="ProtNLM"/>
    </source>
</evidence>
<keyword evidence="1" id="KW-0472">Membrane</keyword>
<dbReference type="AlphaFoldDB" id="A0A222P255"/>
<accession>A0A222P255</accession>
<keyword evidence="1" id="KW-1133">Transmembrane helix</keyword>
<dbReference type="RefSeq" id="WP_094090927.1">
    <property type="nucleotide sequence ID" value="NZ_CP016397.1"/>
</dbReference>
<feature type="transmembrane region" description="Helical" evidence="1">
    <location>
        <begin position="9"/>
        <end position="31"/>
    </location>
</feature>
<sequence length="213" mass="23405">MKSKVFRRYILAGLVVWLPIVVTFIVLRFIIELLDKTMALLPTAYRPDTLLGIHIPGLGVILSLVIIFVTGIIATNYFGQLLVSFGEKLLARIPLVRSIYNAAKQVIHALFATNSQAFRKVLLIEYPRKGAWSIAFLTGSTDGSVISAHTEEEMISLFVPTTPNPTSGFLIMVPKKEAIEIAMTVDEALKFIISLGVMQSTTAATSDLKNLIV</sequence>
<dbReference type="PANTHER" id="PTHR31876">
    <property type="entry name" value="COV-LIKE PROTEIN 1"/>
    <property type="match status" value="1"/>
</dbReference>
<protein>
    <recommendedName>
        <fullName evidence="4">DUF502 domain-containing protein</fullName>
    </recommendedName>
</protein>